<keyword evidence="3 4" id="KW-0732">Signal</keyword>
<gene>
    <name evidence="5" type="primary">modA</name>
    <name evidence="5" type="ORF">OFY17_13335</name>
</gene>
<keyword evidence="6" id="KW-1185">Reference proteome</keyword>
<dbReference type="InterPro" id="IPR044084">
    <property type="entry name" value="AvModA-like_subst-bd"/>
</dbReference>
<comment type="similarity">
    <text evidence="1">Belongs to the bacterial solute-binding protein ModA family.</text>
</comment>
<evidence type="ECO:0000256" key="1">
    <source>
        <dbReference type="ARBA" id="ARBA00009175"/>
    </source>
</evidence>
<name>A0ABT2YVD8_9GAMM</name>
<accession>A0ABT2YVD8</accession>
<dbReference type="Gene3D" id="3.40.190.10">
    <property type="entry name" value="Periplasmic binding protein-like II"/>
    <property type="match status" value="2"/>
</dbReference>
<dbReference type="NCBIfam" id="TIGR01256">
    <property type="entry name" value="modA"/>
    <property type="match status" value="1"/>
</dbReference>
<organism evidence="5 6">
    <name type="scientific">Marinomonas sargassi</name>
    <dbReference type="NCBI Taxonomy" id="2984494"/>
    <lineage>
        <taxon>Bacteria</taxon>
        <taxon>Pseudomonadati</taxon>
        <taxon>Pseudomonadota</taxon>
        <taxon>Gammaproteobacteria</taxon>
        <taxon>Oceanospirillales</taxon>
        <taxon>Oceanospirillaceae</taxon>
        <taxon>Marinomonas</taxon>
    </lineage>
</organism>
<dbReference type="PANTHER" id="PTHR30632">
    <property type="entry name" value="MOLYBDATE-BINDING PERIPLASMIC PROTEIN"/>
    <property type="match status" value="1"/>
</dbReference>
<evidence type="ECO:0000313" key="5">
    <source>
        <dbReference type="EMBL" id="MCV2403849.1"/>
    </source>
</evidence>
<keyword evidence="2" id="KW-0479">Metal-binding</keyword>
<evidence type="ECO:0000256" key="2">
    <source>
        <dbReference type="ARBA" id="ARBA00022723"/>
    </source>
</evidence>
<dbReference type="Pfam" id="PF13531">
    <property type="entry name" value="SBP_bac_11"/>
    <property type="match status" value="1"/>
</dbReference>
<feature type="signal peptide" evidence="4">
    <location>
        <begin position="1"/>
        <end position="26"/>
    </location>
</feature>
<dbReference type="CDD" id="cd13539">
    <property type="entry name" value="PBP2_AvModA"/>
    <property type="match status" value="1"/>
</dbReference>
<dbReference type="PANTHER" id="PTHR30632:SF14">
    <property type="entry name" value="TUNGSTATE_MOLYBDATE_CHROMATE-BINDING PROTEIN MODA"/>
    <property type="match status" value="1"/>
</dbReference>
<evidence type="ECO:0000256" key="3">
    <source>
        <dbReference type="ARBA" id="ARBA00022729"/>
    </source>
</evidence>
<dbReference type="Proteomes" id="UP001209713">
    <property type="component" value="Unassembled WGS sequence"/>
</dbReference>
<proteinExistence type="inferred from homology"/>
<comment type="caution">
    <text evidence="5">The sequence shown here is derived from an EMBL/GenBank/DDBJ whole genome shotgun (WGS) entry which is preliminary data.</text>
</comment>
<dbReference type="InterPro" id="IPR005950">
    <property type="entry name" value="ModA"/>
</dbReference>
<reference evidence="5 6" key="1">
    <citation type="submission" date="2022-10" db="EMBL/GenBank/DDBJ databases">
        <title>Marinomonas transparenta sp. nov. and Marinomonas sargassi sp. nov., isolated from marine alga (Sargassum natans (L.) Gaillon).</title>
        <authorList>
            <person name="Wang Y."/>
        </authorList>
    </citation>
    <scope>NUCLEOTIDE SEQUENCE [LARGE SCALE GENOMIC DNA]</scope>
    <source>
        <strain evidence="5 6">C2222</strain>
    </source>
</reference>
<dbReference type="RefSeq" id="WP_263531231.1">
    <property type="nucleotide sequence ID" value="NZ_JAOVZB010000006.1"/>
</dbReference>
<dbReference type="PIRSF" id="PIRSF004846">
    <property type="entry name" value="ModA"/>
    <property type="match status" value="1"/>
</dbReference>
<protein>
    <submittedName>
        <fullName evidence="5">Molybdate ABC transporter substrate-binding protein</fullName>
    </submittedName>
</protein>
<feature type="chain" id="PRO_5046474657" evidence="4">
    <location>
        <begin position="27"/>
        <end position="256"/>
    </location>
</feature>
<dbReference type="InterPro" id="IPR050682">
    <property type="entry name" value="ModA/WtpA"/>
</dbReference>
<dbReference type="SUPFAM" id="SSF53850">
    <property type="entry name" value="Periplasmic binding protein-like II"/>
    <property type="match status" value="1"/>
</dbReference>
<sequence length="256" mass="28262">MMYILPLLKRVLFWASLFVFTTASNAALSTDLHVAVATNFILPAKQIAQEFEAETGNSIQLSFASSGKLFAQIHHNAPYDIFLSADLIKPQRLIEAQKAEKTSLAVYAKGKLVVWSRSPFTATDLKTAISNAQHIAIANPRFAPYGVAAEESLRSLSLWEGSKEKLVKGESVGQAFQFAYSQNADIGLIALSQALSRPQLGYYLEVPTRLHKEIHQAGVVLSTTEKPVLAHQFMAFLMRADIQAKIAQFGYEHTIH</sequence>
<evidence type="ECO:0000313" key="6">
    <source>
        <dbReference type="Proteomes" id="UP001209713"/>
    </source>
</evidence>
<evidence type="ECO:0000256" key="4">
    <source>
        <dbReference type="SAM" id="SignalP"/>
    </source>
</evidence>
<dbReference type="EMBL" id="JAOVZB010000006">
    <property type="protein sequence ID" value="MCV2403849.1"/>
    <property type="molecule type" value="Genomic_DNA"/>
</dbReference>